<dbReference type="EMBL" id="JBJUIK010000005">
    <property type="protein sequence ID" value="KAL3527823.1"/>
    <property type="molecule type" value="Genomic_DNA"/>
</dbReference>
<organism evidence="2 3">
    <name type="scientific">Cinchona calisaya</name>
    <dbReference type="NCBI Taxonomy" id="153742"/>
    <lineage>
        <taxon>Eukaryota</taxon>
        <taxon>Viridiplantae</taxon>
        <taxon>Streptophyta</taxon>
        <taxon>Embryophyta</taxon>
        <taxon>Tracheophyta</taxon>
        <taxon>Spermatophyta</taxon>
        <taxon>Magnoliopsida</taxon>
        <taxon>eudicotyledons</taxon>
        <taxon>Gunneridae</taxon>
        <taxon>Pentapetalae</taxon>
        <taxon>asterids</taxon>
        <taxon>lamiids</taxon>
        <taxon>Gentianales</taxon>
        <taxon>Rubiaceae</taxon>
        <taxon>Cinchonoideae</taxon>
        <taxon>Cinchoneae</taxon>
        <taxon>Cinchona</taxon>
    </lineage>
</organism>
<accession>A0ABD3ADP2</accession>
<reference evidence="2 3" key="1">
    <citation type="submission" date="2024-11" db="EMBL/GenBank/DDBJ databases">
        <title>A near-complete genome assembly of Cinchona calisaya.</title>
        <authorList>
            <person name="Lian D.C."/>
            <person name="Zhao X.W."/>
            <person name="Wei L."/>
        </authorList>
    </citation>
    <scope>NUCLEOTIDE SEQUENCE [LARGE SCALE GENOMIC DNA]</scope>
    <source>
        <tissue evidence="2">Nenye</tissue>
    </source>
</reference>
<keyword evidence="3" id="KW-1185">Reference proteome</keyword>
<sequence length="163" mass="18089">MASASGDNPPNTNNPVPRTNDYALGDLMMARKAHSKVIVKKVRKIGHFAPLNKQDQLLKVGTVSGFGSPLLGFCRVPRAEDVAYAEESLDEKVCARDALGIITGGICFLDLVLRRDKDQKKIQNEVDETKGKCARQMIAFQEAKKMRHVSEVADLEHRLKKET</sequence>
<evidence type="ECO:0000256" key="1">
    <source>
        <dbReference type="SAM" id="MobiDB-lite"/>
    </source>
</evidence>
<gene>
    <name evidence="2" type="ORF">ACH5RR_012479</name>
</gene>
<feature type="compositionally biased region" description="Low complexity" evidence="1">
    <location>
        <begin position="8"/>
        <end position="20"/>
    </location>
</feature>
<protein>
    <submittedName>
        <fullName evidence="2">Uncharacterized protein</fullName>
    </submittedName>
</protein>
<feature type="region of interest" description="Disordered" evidence="1">
    <location>
        <begin position="1"/>
        <end position="20"/>
    </location>
</feature>
<evidence type="ECO:0000313" key="2">
    <source>
        <dbReference type="EMBL" id="KAL3527823.1"/>
    </source>
</evidence>
<dbReference type="Proteomes" id="UP001630127">
    <property type="component" value="Unassembled WGS sequence"/>
</dbReference>
<dbReference type="AlphaFoldDB" id="A0ABD3ADP2"/>
<proteinExistence type="predicted"/>
<evidence type="ECO:0000313" key="3">
    <source>
        <dbReference type="Proteomes" id="UP001630127"/>
    </source>
</evidence>
<comment type="caution">
    <text evidence="2">The sequence shown here is derived from an EMBL/GenBank/DDBJ whole genome shotgun (WGS) entry which is preliminary data.</text>
</comment>
<name>A0ABD3ADP2_9GENT</name>